<feature type="transmembrane region" description="Helical" evidence="1">
    <location>
        <begin position="110"/>
        <end position="129"/>
    </location>
</feature>
<organism evidence="2 3">
    <name type="scientific">Sphingomonas citri</name>
    <dbReference type="NCBI Taxonomy" id="2862499"/>
    <lineage>
        <taxon>Bacteria</taxon>
        <taxon>Pseudomonadati</taxon>
        <taxon>Pseudomonadota</taxon>
        <taxon>Alphaproteobacteria</taxon>
        <taxon>Sphingomonadales</taxon>
        <taxon>Sphingomonadaceae</taxon>
        <taxon>Sphingomonas</taxon>
    </lineage>
</organism>
<keyword evidence="3" id="KW-1185">Reference proteome</keyword>
<protein>
    <recommendedName>
        <fullName evidence="4">DUF4405 domain-containing protein</fullName>
    </recommendedName>
</protein>
<evidence type="ECO:0000256" key="1">
    <source>
        <dbReference type="SAM" id="Phobius"/>
    </source>
</evidence>
<evidence type="ECO:0000313" key="3">
    <source>
        <dbReference type="Proteomes" id="UP000759103"/>
    </source>
</evidence>
<dbReference type="EMBL" id="JAHXZN010000003">
    <property type="protein sequence ID" value="MBW6531440.1"/>
    <property type="molecule type" value="Genomic_DNA"/>
</dbReference>
<dbReference type="RefSeq" id="WP_219748818.1">
    <property type="nucleotide sequence ID" value="NZ_JAHXZN010000003.1"/>
</dbReference>
<evidence type="ECO:0008006" key="4">
    <source>
        <dbReference type="Google" id="ProtNLM"/>
    </source>
</evidence>
<name>A0ABS7BPJ4_9SPHN</name>
<comment type="caution">
    <text evidence="2">The sequence shown here is derived from an EMBL/GenBank/DDBJ whole genome shotgun (WGS) entry which is preliminary data.</text>
</comment>
<sequence>MTRGLRRLAQAVLALLWASGAAWLVLHHWGQRAGAFGPEPSAAEPWALRAHAVAATATVALLGLLYGLHVVPGWRARRRRWSGGALFGTAVALALSGDLLYYLADEDAHAAVALAHWAVGLAALPLFVAHRWRRRAGGVRARTRRLASSDG</sequence>
<proteinExistence type="predicted"/>
<gene>
    <name evidence="2" type="ORF">KZ820_11910</name>
</gene>
<keyword evidence="1" id="KW-0472">Membrane</keyword>
<keyword evidence="1" id="KW-1133">Transmembrane helix</keyword>
<dbReference type="Proteomes" id="UP000759103">
    <property type="component" value="Unassembled WGS sequence"/>
</dbReference>
<feature type="transmembrane region" description="Helical" evidence="1">
    <location>
        <begin position="46"/>
        <end position="71"/>
    </location>
</feature>
<feature type="transmembrane region" description="Helical" evidence="1">
    <location>
        <begin position="83"/>
        <end position="104"/>
    </location>
</feature>
<accession>A0ABS7BPJ4</accession>
<keyword evidence="1" id="KW-0812">Transmembrane</keyword>
<evidence type="ECO:0000313" key="2">
    <source>
        <dbReference type="EMBL" id="MBW6531440.1"/>
    </source>
</evidence>
<reference evidence="2 3" key="1">
    <citation type="submission" date="2021-07" db="EMBL/GenBank/DDBJ databases">
        <title>Sphingomonas sp.</title>
        <authorList>
            <person name="Feng G."/>
            <person name="Li J."/>
            <person name="Pan M."/>
        </authorList>
    </citation>
    <scope>NUCLEOTIDE SEQUENCE [LARGE SCALE GENOMIC DNA]</scope>
    <source>
        <strain evidence="2 3">RRHST34</strain>
    </source>
</reference>